<dbReference type="STRING" id="3988.B9RR54"/>
<dbReference type="FunCoup" id="B9RR54">
    <property type="interactions" value="201"/>
</dbReference>
<evidence type="ECO:0000256" key="1">
    <source>
        <dbReference type="SAM" id="Phobius"/>
    </source>
</evidence>
<keyword evidence="1" id="KW-0812">Transmembrane</keyword>
<dbReference type="KEGG" id="rcu:8259059"/>
<keyword evidence="1" id="KW-0472">Membrane</keyword>
<accession>B9RR54</accession>
<dbReference type="eggNOG" id="ENOG502S7WS">
    <property type="taxonomic scope" value="Eukaryota"/>
</dbReference>
<evidence type="ECO:0008006" key="4">
    <source>
        <dbReference type="Google" id="ProtNLM"/>
    </source>
</evidence>
<reference evidence="3" key="1">
    <citation type="journal article" date="2010" name="Nat. Biotechnol.">
        <title>Draft genome sequence of the oilseed species Ricinus communis.</title>
        <authorList>
            <person name="Chan A.P."/>
            <person name="Crabtree J."/>
            <person name="Zhao Q."/>
            <person name="Lorenzi H."/>
            <person name="Orvis J."/>
            <person name="Puiu D."/>
            <person name="Melake-Berhan A."/>
            <person name="Jones K.M."/>
            <person name="Redman J."/>
            <person name="Chen G."/>
            <person name="Cahoon E.B."/>
            <person name="Gedil M."/>
            <person name="Stanke M."/>
            <person name="Haas B.J."/>
            <person name="Wortman J.R."/>
            <person name="Fraser-Liggett C.M."/>
            <person name="Ravel J."/>
            <person name="Rabinowicz P.D."/>
        </authorList>
    </citation>
    <scope>NUCLEOTIDE SEQUENCE [LARGE SCALE GENOMIC DNA]</scope>
    <source>
        <strain evidence="3">cv. Hale</strain>
    </source>
</reference>
<keyword evidence="3" id="KW-1185">Reference proteome</keyword>
<dbReference type="EMBL" id="EQ973802">
    <property type="protein sequence ID" value="EEF46225.1"/>
    <property type="molecule type" value="Genomic_DNA"/>
</dbReference>
<name>B9RR54_RICCO</name>
<dbReference type="Proteomes" id="UP000008311">
    <property type="component" value="Unassembled WGS sequence"/>
</dbReference>
<dbReference type="OMA" id="FNRPARQ"/>
<proteinExistence type="predicted"/>
<evidence type="ECO:0000313" key="2">
    <source>
        <dbReference type="EMBL" id="EEF46225.1"/>
    </source>
</evidence>
<gene>
    <name evidence="2" type="ORF">RCOM_0709680</name>
</gene>
<dbReference type="InParanoid" id="B9RR54"/>
<keyword evidence="1" id="KW-1133">Transmembrane helix</keyword>
<sequence>MEGVQKFFRDVSKDVKSGISNSSVSENLHNFNSKEGLAAALSYSDQSRVLVTRPSRQLVSLWTCSKLCTVFFIAGVLVGYTLKRRVRRWASKLLKTLRDD</sequence>
<dbReference type="OrthoDB" id="1726667at2759"/>
<protein>
    <recommendedName>
        <fullName evidence="4">Transmembrane protein</fullName>
    </recommendedName>
</protein>
<evidence type="ECO:0000313" key="3">
    <source>
        <dbReference type="Proteomes" id="UP000008311"/>
    </source>
</evidence>
<feature type="transmembrane region" description="Helical" evidence="1">
    <location>
        <begin position="59"/>
        <end position="82"/>
    </location>
</feature>
<dbReference type="AlphaFoldDB" id="B9RR54"/>
<organism evidence="2 3">
    <name type="scientific">Ricinus communis</name>
    <name type="common">Castor bean</name>
    <dbReference type="NCBI Taxonomy" id="3988"/>
    <lineage>
        <taxon>Eukaryota</taxon>
        <taxon>Viridiplantae</taxon>
        <taxon>Streptophyta</taxon>
        <taxon>Embryophyta</taxon>
        <taxon>Tracheophyta</taxon>
        <taxon>Spermatophyta</taxon>
        <taxon>Magnoliopsida</taxon>
        <taxon>eudicotyledons</taxon>
        <taxon>Gunneridae</taxon>
        <taxon>Pentapetalae</taxon>
        <taxon>rosids</taxon>
        <taxon>fabids</taxon>
        <taxon>Malpighiales</taxon>
        <taxon>Euphorbiaceae</taxon>
        <taxon>Acalyphoideae</taxon>
        <taxon>Acalypheae</taxon>
        <taxon>Ricinus</taxon>
    </lineage>
</organism>